<gene>
    <name evidence="2" type="ORF">CLAFUR5_02471</name>
</gene>
<dbReference type="AlphaFoldDB" id="A0A9Q8P4Z3"/>
<dbReference type="Proteomes" id="UP000756132">
    <property type="component" value="Chromosome 2"/>
</dbReference>
<proteinExistence type="predicted"/>
<evidence type="ECO:0000256" key="1">
    <source>
        <dbReference type="SAM" id="Phobius"/>
    </source>
</evidence>
<keyword evidence="1" id="KW-1133">Transmembrane helix</keyword>
<dbReference type="KEGG" id="ffu:CLAFUR5_02471"/>
<dbReference type="RefSeq" id="XP_047757971.1">
    <property type="nucleotide sequence ID" value="XM_047901619.1"/>
</dbReference>
<sequence>MQNQQQFTLRPITTWPILVCSVLCNALLTVSVHFIQKLINHHLLAAALDKTGPFKETNQPPALWQINITHWLFLCPVTVWIYWYLFLKFDPAPGATQRDYQSKVTKWTVILAGITLVLFVADVLLLTRTELVCPYDEDVSKCCLWDEHESCPAFAKGLMGW</sequence>
<evidence type="ECO:0000313" key="2">
    <source>
        <dbReference type="EMBL" id="UJO13605.1"/>
    </source>
</evidence>
<name>A0A9Q8P4Z3_PASFU</name>
<feature type="transmembrane region" description="Helical" evidence="1">
    <location>
        <begin position="68"/>
        <end position="87"/>
    </location>
</feature>
<feature type="transmembrane region" description="Helical" evidence="1">
    <location>
        <begin position="107"/>
        <end position="126"/>
    </location>
</feature>
<dbReference type="EMBL" id="CP090164">
    <property type="protein sequence ID" value="UJO13605.1"/>
    <property type="molecule type" value="Genomic_DNA"/>
</dbReference>
<feature type="transmembrane region" description="Helical" evidence="1">
    <location>
        <begin position="12"/>
        <end position="35"/>
    </location>
</feature>
<organism evidence="2 3">
    <name type="scientific">Passalora fulva</name>
    <name type="common">Tomato leaf mold</name>
    <name type="synonym">Cladosporium fulvum</name>
    <dbReference type="NCBI Taxonomy" id="5499"/>
    <lineage>
        <taxon>Eukaryota</taxon>
        <taxon>Fungi</taxon>
        <taxon>Dikarya</taxon>
        <taxon>Ascomycota</taxon>
        <taxon>Pezizomycotina</taxon>
        <taxon>Dothideomycetes</taxon>
        <taxon>Dothideomycetidae</taxon>
        <taxon>Mycosphaerellales</taxon>
        <taxon>Mycosphaerellaceae</taxon>
        <taxon>Fulvia</taxon>
    </lineage>
</organism>
<dbReference type="GeneID" id="71982349"/>
<reference evidence="2" key="2">
    <citation type="journal article" date="2022" name="Microb. Genom.">
        <title>A chromosome-scale genome assembly of the tomato pathogen Cladosporium fulvum reveals a compartmentalized genome architecture and the presence of a dispensable chromosome.</title>
        <authorList>
            <person name="Zaccaron A.Z."/>
            <person name="Chen L.H."/>
            <person name="Samaras A."/>
            <person name="Stergiopoulos I."/>
        </authorList>
    </citation>
    <scope>NUCLEOTIDE SEQUENCE</scope>
    <source>
        <strain evidence="2">Race5_Kim</strain>
    </source>
</reference>
<keyword evidence="1" id="KW-0812">Transmembrane</keyword>
<evidence type="ECO:0000313" key="3">
    <source>
        <dbReference type="Proteomes" id="UP000756132"/>
    </source>
</evidence>
<keyword evidence="1" id="KW-0472">Membrane</keyword>
<reference evidence="2" key="1">
    <citation type="submission" date="2021-12" db="EMBL/GenBank/DDBJ databases">
        <authorList>
            <person name="Zaccaron A."/>
            <person name="Stergiopoulos I."/>
        </authorList>
    </citation>
    <scope>NUCLEOTIDE SEQUENCE</scope>
    <source>
        <strain evidence="2">Race5_Kim</strain>
    </source>
</reference>
<protein>
    <submittedName>
        <fullName evidence="2">Uncharacterized protein</fullName>
    </submittedName>
</protein>
<keyword evidence="3" id="KW-1185">Reference proteome</keyword>
<accession>A0A9Q8P4Z3</accession>